<accession>A0A0E4G9L5</accession>
<name>A0A0E4G9L5_ANOGA</name>
<dbReference type="VEuPathDB" id="VectorBase:AGAMI1_000563"/>
<protein>
    <submittedName>
        <fullName evidence="2">Uncharacterized protein</fullName>
    </submittedName>
</protein>
<dbReference type="EMBL" id="HACL01000237">
    <property type="protein sequence ID" value="CFW94531.1"/>
    <property type="molecule type" value="Transcribed_RNA"/>
</dbReference>
<organism evidence="2">
    <name type="scientific">Anopheles gambiae</name>
    <name type="common">African malaria mosquito</name>
    <dbReference type="NCBI Taxonomy" id="7165"/>
    <lineage>
        <taxon>Eukaryota</taxon>
        <taxon>Metazoa</taxon>
        <taxon>Ecdysozoa</taxon>
        <taxon>Arthropoda</taxon>
        <taxon>Hexapoda</taxon>
        <taxon>Insecta</taxon>
        <taxon>Pterygota</taxon>
        <taxon>Neoptera</taxon>
        <taxon>Endopterygota</taxon>
        <taxon>Diptera</taxon>
        <taxon>Nematocera</taxon>
        <taxon>Culicoidea</taxon>
        <taxon>Culicidae</taxon>
        <taxon>Anophelinae</taxon>
        <taxon>Anopheles</taxon>
    </lineage>
</organism>
<keyword evidence="1" id="KW-0812">Transmembrane</keyword>
<dbReference type="VEuPathDB" id="VectorBase:AGAP028537"/>
<evidence type="ECO:0000256" key="1">
    <source>
        <dbReference type="SAM" id="Phobius"/>
    </source>
</evidence>
<reference evidence="2" key="1">
    <citation type="submission" date="2015-03" db="EMBL/GenBank/DDBJ databases">
        <title>Long non-coding RNA discovery across the genus Anopheles reveals conserved secondary structures within and beyond the Gambiae complex.</title>
        <authorList>
            <person name="Jenkins A."/>
            <person name="Waterhouse R."/>
            <person name="Muskavitch M."/>
        </authorList>
    </citation>
    <scope>NUCLEOTIDE SEQUENCE</scope>
    <source>
        <tissue evidence="2">Whole body</tissue>
    </source>
</reference>
<proteinExistence type="predicted"/>
<keyword evidence="1" id="KW-0472">Membrane</keyword>
<dbReference type="AlphaFoldDB" id="A0A0E4G9L5"/>
<keyword evidence="1" id="KW-1133">Transmembrane helix</keyword>
<evidence type="ECO:0000313" key="2">
    <source>
        <dbReference type="EMBL" id="CFW94531.1"/>
    </source>
</evidence>
<sequence length="159" mass="18344">MLYFISAECLDSLKTRPSVYDSSDRWKAIDTSGSSLYTPEYYDGLDKYKKDFITSNNDDKYSPFYSSKTHQGYCKFILFSCITCIHIFNYCLFILFLTAPFSSGSHYSSLGYDRRPIYSSGRPLDYGLQDYENAYNNGYQTHGFGLNPLYGTNVRDAYN</sequence>
<feature type="transmembrane region" description="Helical" evidence="1">
    <location>
        <begin position="76"/>
        <end position="99"/>
    </location>
</feature>